<evidence type="ECO:0000313" key="3">
    <source>
        <dbReference type="Proteomes" id="UP001597034"/>
    </source>
</evidence>
<name>A0ABD6DHQ4_9EURY</name>
<keyword evidence="2" id="KW-0378">Hydrolase</keyword>
<comment type="caution">
    <text evidence="2">The sequence shown here is derived from an EMBL/GenBank/DDBJ whole genome shotgun (WGS) entry which is preliminary data.</text>
</comment>
<dbReference type="InterPro" id="IPR000639">
    <property type="entry name" value="Epox_hydrolase-like"/>
</dbReference>
<dbReference type="AlphaFoldDB" id="A0ABD6DHQ4"/>
<dbReference type="PANTHER" id="PTHR46438">
    <property type="entry name" value="ALPHA/BETA-HYDROLASES SUPERFAMILY PROTEIN"/>
    <property type="match status" value="1"/>
</dbReference>
<dbReference type="SUPFAM" id="SSF53474">
    <property type="entry name" value="alpha/beta-Hydrolases"/>
    <property type="match status" value="1"/>
</dbReference>
<reference evidence="2 3" key="1">
    <citation type="journal article" date="2019" name="Int. J. Syst. Evol. Microbiol.">
        <title>The Global Catalogue of Microorganisms (GCM) 10K type strain sequencing project: providing services to taxonomists for standard genome sequencing and annotation.</title>
        <authorList>
            <consortium name="The Broad Institute Genomics Platform"/>
            <consortium name="The Broad Institute Genome Sequencing Center for Infectious Disease"/>
            <person name="Wu L."/>
            <person name="Ma J."/>
        </authorList>
    </citation>
    <scope>NUCLEOTIDE SEQUENCE [LARGE SCALE GENOMIC DNA]</scope>
    <source>
        <strain evidence="2 3">CGMCC 1.10390</strain>
    </source>
</reference>
<protein>
    <submittedName>
        <fullName evidence="2">Alpha/beta fold hydrolase</fullName>
    </submittedName>
</protein>
<dbReference type="EMBL" id="JBHUDO010000002">
    <property type="protein sequence ID" value="MFD1645846.1"/>
    <property type="molecule type" value="Genomic_DNA"/>
</dbReference>
<dbReference type="InterPro" id="IPR000073">
    <property type="entry name" value="AB_hydrolase_1"/>
</dbReference>
<dbReference type="InterPro" id="IPR029058">
    <property type="entry name" value="AB_hydrolase_fold"/>
</dbReference>
<dbReference type="GO" id="GO:0016787">
    <property type="term" value="F:hydrolase activity"/>
    <property type="evidence" value="ECO:0007669"/>
    <property type="project" value="UniProtKB-KW"/>
</dbReference>
<feature type="domain" description="AB hydrolase-1" evidence="1">
    <location>
        <begin position="22"/>
        <end position="268"/>
    </location>
</feature>
<evidence type="ECO:0000259" key="1">
    <source>
        <dbReference type="Pfam" id="PF12697"/>
    </source>
</evidence>
<sequence length="277" mass="30275">MATVAVDGHDIRYVEAGEGPPLLLLHGGIIDAGPVSWGEVIEPLSETFTVYAPDMLGYGDSDLPDVDYTIDRHVRTMAGFCRELDIEEPSVCGLSLGGAVALGLALDTDVDAHRLVPTSCFGLGTELPRGTLSYVLSRLPVLNRIAVALFRRSRGFTKASLAGIVHDTDTLSEECVDAVWKYARKPNACVAFRNFRKHEMTRQGYVTNYTPRLDDLDVPTLFVHGRHDEVVPVELAEQAAARAPNAELTVLEDCAHWPPREDPGRMVELLTDFCGST</sequence>
<dbReference type="Pfam" id="PF12697">
    <property type="entry name" value="Abhydrolase_6"/>
    <property type="match status" value="1"/>
</dbReference>
<keyword evidence="3" id="KW-1185">Reference proteome</keyword>
<proteinExistence type="predicted"/>
<dbReference type="Gene3D" id="3.40.50.1820">
    <property type="entry name" value="alpha/beta hydrolase"/>
    <property type="match status" value="1"/>
</dbReference>
<dbReference type="Proteomes" id="UP001597034">
    <property type="component" value="Unassembled WGS sequence"/>
</dbReference>
<evidence type="ECO:0000313" key="2">
    <source>
        <dbReference type="EMBL" id="MFD1645846.1"/>
    </source>
</evidence>
<dbReference type="RefSeq" id="WP_256398633.1">
    <property type="nucleotide sequence ID" value="NZ_JANHJR010000001.1"/>
</dbReference>
<dbReference type="PRINTS" id="PR00111">
    <property type="entry name" value="ABHYDROLASE"/>
</dbReference>
<organism evidence="2 3">
    <name type="scientific">Haloarchaeobius litoreus</name>
    <dbReference type="NCBI Taxonomy" id="755306"/>
    <lineage>
        <taxon>Archaea</taxon>
        <taxon>Methanobacteriati</taxon>
        <taxon>Methanobacteriota</taxon>
        <taxon>Stenosarchaea group</taxon>
        <taxon>Halobacteria</taxon>
        <taxon>Halobacteriales</taxon>
        <taxon>Halorubellaceae</taxon>
        <taxon>Haloarchaeobius</taxon>
    </lineage>
</organism>
<dbReference type="PRINTS" id="PR00412">
    <property type="entry name" value="EPOXHYDRLASE"/>
</dbReference>
<accession>A0ABD6DHQ4</accession>
<gene>
    <name evidence="2" type="ORF">ACFSBL_09135</name>
</gene>